<accession>V2URW7</accession>
<dbReference type="HOGENOM" id="CLU_1923018_0_0_6"/>
<organism evidence="1 2">
    <name type="scientific">Acinetobacter nectaris CIP 110549</name>
    <dbReference type="NCBI Taxonomy" id="1392540"/>
    <lineage>
        <taxon>Bacteria</taxon>
        <taxon>Pseudomonadati</taxon>
        <taxon>Pseudomonadota</taxon>
        <taxon>Gammaproteobacteria</taxon>
        <taxon>Moraxellales</taxon>
        <taxon>Moraxellaceae</taxon>
        <taxon>Acinetobacter</taxon>
    </lineage>
</organism>
<dbReference type="Proteomes" id="UP000023785">
    <property type="component" value="Unassembled WGS sequence"/>
</dbReference>
<dbReference type="AlphaFoldDB" id="V2URW7"/>
<keyword evidence="2" id="KW-1185">Reference proteome</keyword>
<evidence type="ECO:0008006" key="3">
    <source>
        <dbReference type="Google" id="ProtNLM"/>
    </source>
</evidence>
<comment type="caution">
    <text evidence="1">The sequence shown here is derived from an EMBL/GenBank/DDBJ whole genome shotgun (WGS) entry which is preliminary data.</text>
</comment>
<proteinExistence type="predicted"/>
<name>V2URW7_9GAMM</name>
<evidence type="ECO:0000313" key="1">
    <source>
        <dbReference type="EMBL" id="ESK38104.1"/>
    </source>
</evidence>
<dbReference type="EMBL" id="AYER01000008">
    <property type="protein sequence ID" value="ESK38104.1"/>
    <property type="molecule type" value="Genomic_DNA"/>
</dbReference>
<dbReference type="PATRIC" id="fig|1392540.3.peg.1956"/>
<reference evidence="1 2" key="1">
    <citation type="submission" date="2013-10" db="EMBL/GenBank/DDBJ databases">
        <title>The Genome Sequence of Acinetobacter nectaris CIP 110549.</title>
        <authorList>
            <consortium name="The Broad Institute Genomics Platform"/>
            <consortium name="The Broad Institute Genome Sequencing Center for Infectious Disease"/>
            <person name="Cerqueira G."/>
            <person name="Feldgarden M."/>
            <person name="Courvalin P."/>
            <person name="Grillot-Courvalin C."/>
            <person name="Clermont D."/>
            <person name="Rocha E."/>
            <person name="Yoon E.-J."/>
            <person name="Nemec A."/>
            <person name="Young S.K."/>
            <person name="Zeng Q."/>
            <person name="Gargeya S."/>
            <person name="Fitzgerald M."/>
            <person name="Abouelleil A."/>
            <person name="Alvarado L."/>
            <person name="Berlin A.M."/>
            <person name="Chapman S.B."/>
            <person name="Gainer-Dewar J."/>
            <person name="Goldberg J."/>
            <person name="Gnerre S."/>
            <person name="Griggs A."/>
            <person name="Gujja S."/>
            <person name="Hansen M."/>
            <person name="Howarth C."/>
            <person name="Imamovic A."/>
            <person name="Ireland A."/>
            <person name="Larimer J."/>
            <person name="McCowan C."/>
            <person name="Murphy C."/>
            <person name="Pearson M."/>
            <person name="Poon T.W."/>
            <person name="Priest M."/>
            <person name="Roberts A."/>
            <person name="Saif S."/>
            <person name="Shea T."/>
            <person name="Sykes S."/>
            <person name="Wortman J."/>
            <person name="Nusbaum C."/>
            <person name="Birren B."/>
        </authorList>
    </citation>
    <scope>NUCLEOTIDE SEQUENCE [LARGE SCALE GENOMIC DNA]</scope>
    <source>
        <strain evidence="1 2">CIP 110549</strain>
    </source>
</reference>
<protein>
    <recommendedName>
        <fullName evidence="3">DUF2946 domain-containing protein</fullName>
    </recommendedName>
</protein>
<dbReference type="STRING" id="1392540.P256_02028"/>
<sequence length="131" mass="14995">MRMSNVFQLALKLLIAFAIGCFGMVNAKMQVAYIDIEKNHEMSMQHHEMMQAHCADEEMPQQMMKQPHKHTVGCIDCQILHCQNINYALADHEAVLQPLSTHIKILESPPIEYYSATLSGHLQKILRPPRV</sequence>
<gene>
    <name evidence="1" type="ORF">P256_02028</name>
</gene>
<evidence type="ECO:0000313" key="2">
    <source>
        <dbReference type="Proteomes" id="UP000023785"/>
    </source>
</evidence>